<dbReference type="Proteomes" id="UP000032180">
    <property type="component" value="Chromosome 3"/>
</dbReference>
<dbReference type="EnsemblPlants" id="LPERR03G21190.1">
    <property type="protein sequence ID" value="LPERR03G21190.1"/>
    <property type="gene ID" value="LPERR03G21190"/>
</dbReference>
<reference evidence="2" key="3">
    <citation type="submission" date="2015-04" db="UniProtKB">
        <authorList>
            <consortium name="EnsemblPlants"/>
        </authorList>
    </citation>
    <scope>IDENTIFICATION</scope>
</reference>
<dbReference type="AlphaFoldDB" id="A0A0D9VW85"/>
<evidence type="ECO:0000313" key="2">
    <source>
        <dbReference type="EnsemblPlants" id="LPERR03G21190.1"/>
    </source>
</evidence>
<sequence length="97" mass="10573">MVSANLSMELTGGSDEEFPLRRPRQQPPLPAFSRADVAAPPIGDRFSIAVYDSTSLKPSSSTTTSIASNGEGHRRGSPTWRWGRSPARLPDHKILEI</sequence>
<dbReference type="Gramene" id="LPERR03G21190.1">
    <property type="protein sequence ID" value="LPERR03G21190.1"/>
    <property type="gene ID" value="LPERR03G21190"/>
</dbReference>
<reference evidence="2 3" key="1">
    <citation type="submission" date="2012-08" db="EMBL/GenBank/DDBJ databases">
        <title>Oryza genome evolution.</title>
        <authorList>
            <person name="Wing R.A."/>
        </authorList>
    </citation>
    <scope>NUCLEOTIDE SEQUENCE</scope>
</reference>
<protein>
    <submittedName>
        <fullName evidence="2">Uncharacterized protein</fullName>
    </submittedName>
</protein>
<feature type="region of interest" description="Disordered" evidence="1">
    <location>
        <begin position="1"/>
        <end position="37"/>
    </location>
</feature>
<feature type="region of interest" description="Disordered" evidence="1">
    <location>
        <begin position="54"/>
        <end position="85"/>
    </location>
</feature>
<keyword evidence="3" id="KW-1185">Reference proteome</keyword>
<name>A0A0D9VW85_9ORYZ</name>
<accession>A0A0D9VW85</accession>
<evidence type="ECO:0000256" key="1">
    <source>
        <dbReference type="SAM" id="MobiDB-lite"/>
    </source>
</evidence>
<evidence type="ECO:0000313" key="3">
    <source>
        <dbReference type="Proteomes" id="UP000032180"/>
    </source>
</evidence>
<reference evidence="3" key="2">
    <citation type="submission" date="2013-12" db="EMBL/GenBank/DDBJ databases">
        <authorList>
            <person name="Yu Y."/>
            <person name="Lee S."/>
            <person name="de Baynast K."/>
            <person name="Wissotski M."/>
            <person name="Liu L."/>
            <person name="Talag J."/>
            <person name="Goicoechea J."/>
            <person name="Angelova A."/>
            <person name="Jetty R."/>
            <person name="Kudrna D."/>
            <person name="Golser W."/>
            <person name="Rivera L."/>
            <person name="Zhang J."/>
            <person name="Wing R."/>
        </authorList>
    </citation>
    <scope>NUCLEOTIDE SEQUENCE</scope>
</reference>
<organism evidence="2 3">
    <name type="scientific">Leersia perrieri</name>
    <dbReference type="NCBI Taxonomy" id="77586"/>
    <lineage>
        <taxon>Eukaryota</taxon>
        <taxon>Viridiplantae</taxon>
        <taxon>Streptophyta</taxon>
        <taxon>Embryophyta</taxon>
        <taxon>Tracheophyta</taxon>
        <taxon>Spermatophyta</taxon>
        <taxon>Magnoliopsida</taxon>
        <taxon>Liliopsida</taxon>
        <taxon>Poales</taxon>
        <taxon>Poaceae</taxon>
        <taxon>BOP clade</taxon>
        <taxon>Oryzoideae</taxon>
        <taxon>Oryzeae</taxon>
        <taxon>Oryzinae</taxon>
        <taxon>Leersia</taxon>
    </lineage>
</organism>
<dbReference type="HOGENOM" id="CLU_2349813_0_0_1"/>
<feature type="compositionally biased region" description="Low complexity" evidence="1">
    <location>
        <begin position="54"/>
        <end position="65"/>
    </location>
</feature>
<proteinExistence type="predicted"/>